<reference evidence="3 4" key="3">
    <citation type="submission" date="2016-03" db="EMBL/GenBank/DDBJ databases">
        <title>EvidentialGene: Evidence-directed Construction of Genes on Genomes.</title>
        <authorList>
            <person name="Gilbert D.G."/>
            <person name="Choi J.-H."/>
            <person name="Mockaitis K."/>
            <person name="Colbourne J."/>
            <person name="Pfrender M."/>
        </authorList>
    </citation>
    <scope>NUCLEOTIDE SEQUENCE [LARGE SCALE GENOMIC DNA]</scope>
    <source>
        <strain evidence="3 4">Xinb3</strain>
        <tissue evidence="3">Complete organism</tissue>
    </source>
</reference>
<evidence type="ECO:0000256" key="1">
    <source>
        <dbReference type="SAM" id="Phobius"/>
    </source>
</evidence>
<keyword evidence="1" id="KW-0472">Membrane</keyword>
<keyword evidence="1" id="KW-1133">Transmembrane helix</keyword>
<name>A0A0P4Y3T4_9CRUS</name>
<feature type="transmembrane region" description="Helical" evidence="1">
    <location>
        <begin position="36"/>
        <end position="59"/>
    </location>
</feature>
<reference evidence="2" key="2">
    <citation type="submission" date="2015-10" db="EMBL/GenBank/DDBJ databases">
        <authorList>
            <person name="Gilbert D.G."/>
        </authorList>
    </citation>
    <scope>NUCLEOTIDE SEQUENCE</scope>
</reference>
<protein>
    <submittedName>
        <fullName evidence="2">Uncharacterized protein</fullName>
    </submittedName>
</protein>
<gene>
    <name evidence="3" type="ORF">APZ42_014271</name>
</gene>
<evidence type="ECO:0000313" key="2">
    <source>
        <dbReference type="EMBL" id="JAI89213.1"/>
    </source>
</evidence>
<evidence type="ECO:0000313" key="3">
    <source>
        <dbReference type="EMBL" id="KZS19386.1"/>
    </source>
</evidence>
<dbReference type="AlphaFoldDB" id="A0A0P4Y3T4"/>
<proteinExistence type="predicted"/>
<evidence type="ECO:0000313" key="4">
    <source>
        <dbReference type="Proteomes" id="UP000076858"/>
    </source>
</evidence>
<reference evidence="2" key="1">
    <citation type="submission" date="2015-10" db="EMBL/GenBank/DDBJ databases">
        <title>Daphnia magna gene sets from two clonal populations assembled and annotated with EvidentialGene.</title>
        <authorList>
            <person name="Gilbert D."/>
            <person name="Podicheti R."/>
            <person name="Orsini L."/>
            <person name="Colbourne J."/>
            <person name="Pfrender M."/>
        </authorList>
    </citation>
    <scope>NUCLEOTIDE SEQUENCE</scope>
</reference>
<accession>A0A0P4Y3T4</accession>
<organism evidence="2">
    <name type="scientific">Daphnia magna</name>
    <dbReference type="NCBI Taxonomy" id="35525"/>
    <lineage>
        <taxon>Eukaryota</taxon>
        <taxon>Metazoa</taxon>
        <taxon>Ecdysozoa</taxon>
        <taxon>Arthropoda</taxon>
        <taxon>Crustacea</taxon>
        <taxon>Branchiopoda</taxon>
        <taxon>Diplostraca</taxon>
        <taxon>Cladocera</taxon>
        <taxon>Anomopoda</taxon>
        <taxon>Daphniidae</taxon>
        <taxon>Daphnia</taxon>
    </lineage>
</organism>
<feature type="transmembrane region" description="Helical" evidence="1">
    <location>
        <begin position="7"/>
        <end position="30"/>
    </location>
</feature>
<sequence length="68" mass="8010">MEKAYTDYIACALSTCFPFPFYFASVRVLFRCSAAFVLFVSFCYANHRGFFLFSFCILYPHTRTHTHK</sequence>
<dbReference type="EMBL" id="GDIP01234188">
    <property type="protein sequence ID" value="JAI89213.1"/>
    <property type="molecule type" value="Transcribed_RNA"/>
</dbReference>
<keyword evidence="1" id="KW-0812">Transmembrane</keyword>
<keyword evidence="4" id="KW-1185">Reference proteome</keyword>
<dbReference type="EMBL" id="LRGB01000389">
    <property type="protein sequence ID" value="KZS19386.1"/>
    <property type="molecule type" value="Genomic_DNA"/>
</dbReference>
<dbReference type="Proteomes" id="UP000076858">
    <property type="component" value="Unassembled WGS sequence"/>
</dbReference>